<protein>
    <submittedName>
        <fullName evidence="2">Uncharacterized protein</fullName>
    </submittedName>
</protein>
<dbReference type="Proteomes" id="UP000183203">
    <property type="component" value="Unassembled WGS sequence"/>
</dbReference>
<dbReference type="EMBL" id="FMYG01000001">
    <property type="protein sequence ID" value="SDB85372.1"/>
    <property type="molecule type" value="Genomic_DNA"/>
</dbReference>
<dbReference type="STRING" id="993073.AS029_02185"/>
<reference evidence="2 3" key="1">
    <citation type="submission" date="2016-09" db="EMBL/GenBank/DDBJ databases">
        <authorList>
            <person name="Capua I."/>
            <person name="De Benedictis P."/>
            <person name="Joannis T."/>
            <person name="Lombin L.H."/>
            <person name="Cattoli G."/>
        </authorList>
    </citation>
    <scope>NUCLEOTIDE SEQUENCE [LARGE SCALE GENOMIC DNA]</scope>
    <source>
        <strain evidence="2 3">NIO-1002</strain>
    </source>
</reference>
<accession>A0A1G6GTK0</accession>
<evidence type="ECO:0000313" key="2">
    <source>
        <dbReference type="EMBL" id="SDB85372.1"/>
    </source>
</evidence>
<name>A0A1G6GTK0_9MICO</name>
<proteinExistence type="predicted"/>
<sequence length="74" mass="8542">MRNKIILIGAALLIAYVVGTRTPRVEVKSRESVGHQLVRLWNDPRARKRRRKAAEKAAAAAEKRAKKTFRHLRR</sequence>
<organism evidence="2 3">
    <name type="scientific">Microbacterium enclense</name>
    <dbReference type="NCBI Taxonomy" id="993073"/>
    <lineage>
        <taxon>Bacteria</taxon>
        <taxon>Bacillati</taxon>
        <taxon>Actinomycetota</taxon>
        <taxon>Actinomycetes</taxon>
        <taxon>Micrococcales</taxon>
        <taxon>Microbacteriaceae</taxon>
        <taxon>Microbacterium</taxon>
    </lineage>
</organism>
<gene>
    <name evidence="2" type="ORF">SAMN05216418_0679</name>
</gene>
<evidence type="ECO:0000256" key="1">
    <source>
        <dbReference type="SAM" id="MobiDB-lite"/>
    </source>
</evidence>
<feature type="compositionally biased region" description="Basic residues" evidence="1">
    <location>
        <begin position="64"/>
        <end position="74"/>
    </location>
</feature>
<feature type="region of interest" description="Disordered" evidence="1">
    <location>
        <begin position="47"/>
        <end position="74"/>
    </location>
</feature>
<dbReference type="RefSeq" id="WP_058230938.1">
    <property type="nucleotide sequence ID" value="NZ_FMYG01000001.1"/>
</dbReference>
<dbReference type="AlphaFoldDB" id="A0A1G6GTK0"/>
<evidence type="ECO:0000313" key="3">
    <source>
        <dbReference type="Proteomes" id="UP000183203"/>
    </source>
</evidence>